<dbReference type="InterPro" id="IPR005175">
    <property type="entry name" value="PPC_dom"/>
</dbReference>
<protein>
    <recommendedName>
        <fullName evidence="1">AT-hook motif nuclear-localized protein</fullName>
    </recommendedName>
</protein>
<dbReference type="EMBL" id="JACEFO010000138">
    <property type="protein sequence ID" value="KAF8780334.1"/>
    <property type="molecule type" value="Genomic_DNA"/>
</dbReference>
<dbReference type="SUPFAM" id="SSF117856">
    <property type="entry name" value="AF0104/ALDC/Ptd012-like"/>
    <property type="match status" value="1"/>
</dbReference>
<dbReference type="Proteomes" id="UP000636709">
    <property type="component" value="Unassembled WGS sequence"/>
</dbReference>
<evidence type="ECO:0000313" key="5">
    <source>
        <dbReference type="Proteomes" id="UP000636709"/>
    </source>
</evidence>
<comment type="domain">
    <text evidence="1">The PPC domain mediates interactions between AHL proteins.</text>
</comment>
<proteinExistence type="predicted"/>
<evidence type="ECO:0000256" key="2">
    <source>
        <dbReference type="SAM" id="MobiDB-lite"/>
    </source>
</evidence>
<feature type="compositionally biased region" description="Polar residues" evidence="2">
    <location>
        <begin position="540"/>
        <end position="557"/>
    </location>
</feature>
<evidence type="ECO:0000313" key="4">
    <source>
        <dbReference type="EMBL" id="KAF8780334.1"/>
    </source>
</evidence>
<feature type="compositionally biased region" description="Basic and acidic residues" evidence="2">
    <location>
        <begin position="1"/>
        <end position="12"/>
    </location>
</feature>
<dbReference type="OrthoDB" id="1101183at2759"/>
<evidence type="ECO:0000259" key="3">
    <source>
        <dbReference type="PROSITE" id="PS51742"/>
    </source>
</evidence>
<comment type="subcellular location">
    <subcellularLocation>
        <location evidence="1">Nucleus</location>
    </subcellularLocation>
</comment>
<dbReference type="Pfam" id="PF03479">
    <property type="entry name" value="PCC"/>
    <property type="match status" value="1"/>
</dbReference>
<feature type="region of interest" description="Disordered" evidence="2">
    <location>
        <begin position="536"/>
        <end position="558"/>
    </location>
</feature>
<dbReference type="AlphaFoldDB" id="A0A835FYG0"/>
<keyword evidence="1" id="KW-0804">Transcription</keyword>
<feature type="region of interest" description="Disordered" evidence="2">
    <location>
        <begin position="401"/>
        <end position="423"/>
    </location>
</feature>
<dbReference type="GO" id="GO:0003680">
    <property type="term" value="F:minor groove of adenine-thymine-rich DNA binding"/>
    <property type="evidence" value="ECO:0007669"/>
    <property type="project" value="UniProtKB-UniRule"/>
</dbReference>
<keyword evidence="1" id="KW-0805">Transcription regulation</keyword>
<evidence type="ECO:0000256" key="1">
    <source>
        <dbReference type="RuleBase" id="RU367031"/>
    </source>
</evidence>
<dbReference type="InterPro" id="IPR039605">
    <property type="entry name" value="AHL"/>
</dbReference>
<dbReference type="InterPro" id="IPR011049">
    <property type="entry name" value="Serralysin-like_metalloprot_C"/>
</dbReference>
<dbReference type="GO" id="GO:0005634">
    <property type="term" value="C:nucleus"/>
    <property type="evidence" value="ECO:0007669"/>
    <property type="project" value="UniProtKB-SubCell"/>
</dbReference>
<gene>
    <name evidence="4" type="ORF">HU200_001435</name>
</gene>
<comment type="caution">
    <text evidence="4">The sequence shown here is derived from an EMBL/GenBank/DDBJ whole genome shotgun (WGS) entry which is preliminary data.</text>
</comment>
<keyword evidence="1" id="KW-0539">Nucleus</keyword>
<comment type="function">
    <text evidence="1">Transcription factor that specifically binds AT-rich DNA sequences related to the nuclear matrix attachment regions (MARs).</text>
</comment>
<name>A0A835FYG0_9POAL</name>
<feature type="compositionally biased region" description="Polar residues" evidence="2">
    <location>
        <begin position="405"/>
        <end position="423"/>
    </location>
</feature>
<feature type="compositionally biased region" description="Pro residues" evidence="2">
    <location>
        <begin position="68"/>
        <end position="92"/>
    </location>
</feature>
<keyword evidence="1" id="KW-0238">DNA-binding</keyword>
<dbReference type="SUPFAM" id="SSF101967">
    <property type="entry name" value="Adhesin YadA, collagen-binding domain"/>
    <property type="match status" value="1"/>
</dbReference>
<feature type="region of interest" description="Disordered" evidence="2">
    <location>
        <begin position="455"/>
        <end position="479"/>
    </location>
</feature>
<dbReference type="PANTHER" id="PTHR31500">
    <property type="entry name" value="AT-HOOK MOTIF NUCLEAR-LOCALIZED PROTEIN 9"/>
    <property type="match status" value="1"/>
</dbReference>
<keyword evidence="5" id="KW-1185">Reference proteome</keyword>
<feature type="region of interest" description="Disordered" evidence="2">
    <location>
        <begin position="1"/>
        <end position="32"/>
    </location>
</feature>
<reference evidence="4" key="1">
    <citation type="submission" date="2020-07" db="EMBL/GenBank/DDBJ databases">
        <title>Genome sequence and genetic diversity analysis of an under-domesticated orphan crop, white fonio (Digitaria exilis).</title>
        <authorList>
            <person name="Bennetzen J.L."/>
            <person name="Chen S."/>
            <person name="Ma X."/>
            <person name="Wang X."/>
            <person name="Yssel A.E.J."/>
            <person name="Chaluvadi S.R."/>
            <person name="Johnson M."/>
            <person name="Gangashetty P."/>
            <person name="Hamidou F."/>
            <person name="Sanogo M.D."/>
            <person name="Zwaenepoel A."/>
            <person name="Wallace J."/>
            <person name="Van De Peer Y."/>
            <person name="Van Deynze A."/>
        </authorList>
    </citation>
    <scope>NUCLEOTIDE SEQUENCE</scope>
    <source>
        <tissue evidence="4">Leaves</tissue>
    </source>
</reference>
<feature type="region of interest" description="Disordered" evidence="2">
    <location>
        <begin position="63"/>
        <end position="101"/>
    </location>
</feature>
<dbReference type="CDD" id="cd11378">
    <property type="entry name" value="DUF296"/>
    <property type="match status" value="1"/>
</dbReference>
<feature type="domain" description="PPC" evidence="3">
    <location>
        <begin position="100"/>
        <end position="260"/>
    </location>
</feature>
<organism evidence="4 5">
    <name type="scientific">Digitaria exilis</name>
    <dbReference type="NCBI Taxonomy" id="1010633"/>
    <lineage>
        <taxon>Eukaryota</taxon>
        <taxon>Viridiplantae</taxon>
        <taxon>Streptophyta</taxon>
        <taxon>Embryophyta</taxon>
        <taxon>Tracheophyta</taxon>
        <taxon>Spermatophyta</taxon>
        <taxon>Magnoliopsida</taxon>
        <taxon>Liliopsida</taxon>
        <taxon>Poales</taxon>
        <taxon>Poaceae</taxon>
        <taxon>PACMAD clade</taxon>
        <taxon>Panicoideae</taxon>
        <taxon>Panicodae</taxon>
        <taxon>Paniceae</taxon>
        <taxon>Anthephorinae</taxon>
        <taxon>Digitaria</taxon>
    </lineage>
</organism>
<sequence length="585" mass="60304">METKVKREREEEGGGAAMSPSLGLPGAGGGASSAARVLLLGGAMEAPSGIYTLRAPSPFVRAMRTRIDPPPPPLAAAPTPPLPLPPPPPPPQIQEKRRRGRPRNCYRLLAPPGFLLTPPARAPLALAAPLPAMAAHGEASSDDSRHGQLGGLQPHVLKVDVGEGLIVNLTFLMSHFSLVHNLQGPLEIIQVFGSILTSDSPGFGCLSVTLSCADCTVVGGIVAGPLVAARPVQAIVGSFHDDVFRANKTPNIIARYHDSQVATGYRVTYYPNSHVATGYRVTHYPNSQVGTSFRVTDYPNSQVDTSFRITHYPSVHVASATGCTPYPSSQVAVGTGSVRCLSSEVATGCLSEHESNSQVPIGDGSTNCSSSQVTVGYGGTQHPNSQITGGTATTPCPSYQVPVGNKTTPSSRVTVGDGSTRSANSQAVVGVGAGSRHEPNSHVCVGIGCTSNTNPQANDGNGSMHEPSSHVTVGDGRTDNGNYPKSLAAVGDRSTNITDSEFALGSGSTRAGNSQGTTLVDGGTICPIYKVSVADGRPNYPNSKNTVGDGSSTSTEGCNPLHASCPAVEQGELSEIDVKPSEVVA</sequence>
<accession>A0A835FYG0</accession>
<dbReference type="PANTHER" id="PTHR31500:SF20">
    <property type="entry name" value="AT-HOOK MOTIF NUCLEAR-LOCALIZED PROTEIN"/>
    <property type="match status" value="1"/>
</dbReference>
<dbReference type="Gene3D" id="3.30.1330.80">
    <property type="entry name" value="Hypothetical protein, similar to alpha- acetolactate decarboxylase, domain 2"/>
    <property type="match status" value="1"/>
</dbReference>
<dbReference type="PROSITE" id="PS51742">
    <property type="entry name" value="PPC"/>
    <property type="match status" value="1"/>
</dbReference>